<evidence type="ECO:0000313" key="3">
    <source>
        <dbReference type="Proteomes" id="UP000773614"/>
    </source>
</evidence>
<reference evidence="2" key="1">
    <citation type="submission" date="2019-03" db="EMBL/GenBank/DDBJ databases">
        <title>Afifella sp. nov., isolated from activated sludge.</title>
        <authorList>
            <person name="Li Q."/>
            <person name="Liu Y."/>
        </authorList>
    </citation>
    <scope>NUCLEOTIDE SEQUENCE</scope>
    <source>
        <strain evidence="2">L72</strain>
    </source>
</reference>
<organism evidence="2 3">
    <name type="scientific">Propylenella binzhouense</name>
    <dbReference type="NCBI Taxonomy" id="2555902"/>
    <lineage>
        <taxon>Bacteria</taxon>
        <taxon>Pseudomonadati</taxon>
        <taxon>Pseudomonadota</taxon>
        <taxon>Alphaproteobacteria</taxon>
        <taxon>Hyphomicrobiales</taxon>
        <taxon>Propylenellaceae</taxon>
        <taxon>Propylenella</taxon>
    </lineage>
</organism>
<sequence>MTARNGIADPIFSATLTPYRSLSPAGFGILMGFVGATCFGAGLLFWAIGAWPIVGFMGLDVLAIYAAFRLNYRSARAYEEIVVSRDELLIRKVTPRGRAREIRFNPYWVRLEIRELEDEGVTHLTVRSRSESVPVATFLNPDDRKSFAQAFGAALAEARR</sequence>
<keyword evidence="1" id="KW-0472">Membrane</keyword>
<dbReference type="Proteomes" id="UP000773614">
    <property type="component" value="Unassembled WGS sequence"/>
</dbReference>
<dbReference type="PIRSF" id="PIRSF032162">
    <property type="entry name" value="UCP032162_imp"/>
    <property type="match status" value="1"/>
</dbReference>
<dbReference type="Pfam" id="PF10003">
    <property type="entry name" value="DUF2244"/>
    <property type="match status" value="1"/>
</dbReference>
<keyword evidence="1" id="KW-0812">Transmembrane</keyword>
<evidence type="ECO:0000313" key="2">
    <source>
        <dbReference type="EMBL" id="MYZ47420.1"/>
    </source>
</evidence>
<proteinExistence type="predicted"/>
<protein>
    <submittedName>
        <fullName evidence="2">DUF2244 domain-containing protein</fullName>
    </submittedName>
</protein>
<accession>A0A964WT31</accession>
<dbReference type="OrthoDB" id="9808190at2"/>
<dbReference type="AlphaFoldDB" id="A0A964WT31"/>
<keyword evidence="3" id="KW-1185">Reference proteome</keyword>
<name>A0A964WT31_9HYPH</name>
<dbReference type="InterPro" id="IPR019253">
    <property type="entry name" value="DUF2244_TM"/>
</dbReference>
<dbReference type="RefSeq" id="WP_161139767.1">
    <property type="nucleotide sequence ID" value="NZ_SPKJ01000014.1"/>
</dbReference>
<gene>
    <name evidence="2" type="ORF">E4O86_06810</name>
</gene>
<evidence type="ECO:0000256" key="1">
    <source>
        <dbReference type="SAM" id="Phobius"/>
    </source>
</evidence>
<feature type="transmembrane region" description="Helical" evidence="1">
    <location>
        <begin position="21"/>
        <end position="44"/>
    </location>
</feature>
<dbReference type="InterPro" id="IPR016990">
    <property type="entry name" value="UCP032162_TM"/>
</dbReference>
<feature type="transmembrane region" description="Helical" evidence="1">
    <location>
        <begin position="50"/>
        <end position="68"/>
    </location>
</feature>
<dbReference type="EMBL" id="SPKJ01000014">
    <property type="protein sequence ID" value="MYZ47420.1"/>
    <property type="molecule type" value="Genomic_DNA"/>
</dbReference>
<comment type="caution">
    <text evidence="2">The sequence shown here is derived from an EMBL/GenBank/DDBJ whole genome shotgun (WGS) entry which is preliminary data.</text>
</comment>
<keyword evidence="1" id="KW-1133">Transmembrane helix</keyword>